<name>A0A2V4NDM2_9ACTN</name>
<sequence length="236" mass="25178">MLDCRRWAVVNESRTPSDGSAGAPTPQPGELARRVALRRGQLGLSREELAHQAGMAPRYLQLLEELGGDFDTGGLLRLAAVLETTPRELLEGSTDGPPGQGAAAPRPILWKLEPEECRDRLGTHGVGRVALSTPAGPAVLPVNYTVLGGAIVYRTAPDTVTAAAAGSEVAFEVDQVDEALRQGWSVLVVGRAERVTEPDAVQLLTEQAAAEPWAGGKRDLWVRINPTRVTGRIIRT</sequence>
<reference evidence="3 4" key="1">
    <citation type="submission" date="2018-03" db="EMBL/GenBank/DDBJ databases">
        <title>Bioinformatic expansion and discovery of thiopeptide antibiotics.</title>
        <authorList>
            <person name="Schwalen C.J."/>
            <person name="Hudson G.A."/>
            <person name="Mitchell D.A."/>
        </authorList>
    </citation>
    <scope>NUCLEOTIDE SEQUENCE [LARGE SCALE GENOMIC DNA]</scope>
    <source>
        <strain evidence="3 4">ATCC 21389</strain>
    </source>
</reference>
<keyword evidence="4" id="KW-1185">Reference proteome</keyword>
<evidence type="ECO:0000313" key="4">
    <source>
        <dbReference type="Proteomes" id="UP000248039"/>
    </source>
</evidence>
<organism evidence="3 4">
    <name type="scientific">Streptomyces tateyamensis</name>
    <dbReference type="NCBI Taxonomy" id="565073"/>
    <lineage>
        <taxon>Bacteria</taxon>
        <taxon>Bacillati</taxon>
        <taxon>Actinomycetota</taxon>
        <taxon>Actinomycetes</taxon>
        <taxon>Kitasatosporales</taxon>
        <taxon>Streptomycetaceae</taxon>
        <taxon>Streptomyces</taxon>
    </lineage>
</organism>
<feature type="domain" description="HTH cro/C1-type" evidence="2">
    <location>
        <begin position="35"/>
        <end position="89"/>
    </location>
</feature>
<feature type="region of interest" description="Disordered" evidence="1">
    <location>
        <begin position="11"/>
        <end position="30"/>
    </location>
</feature>
<dbReference type="CDD" id="cd00093">
    <property type="entry name" value="HTH_XRE"/>
    <property type="match status" value="1"/>
</dbReference>
<dbReference type="InterPro" id="IPR010982">
    <property type="entry name" value="Lambda_DNA-bd_dom_sf"/>
</dbReference>
<dbReference type="OrthoDB" id="7062584at2"/>
<evidence type="ECO:0000313" key="3">
    <source>
        <dbReference type="EMBL" id="PYC82627.1"/>
    </source>
</evidence>
<comment type="caution">
    <text evidence="3">The sequence shown here is derived from an EMBL/GenBank/DDBJ whole genome shotgun (WGS) entry which is preliminary data.</text>
</comment>
<dbReference type="SMART" id="SM00530">
    <property type="entry name" value="HTH_XRE"/>
    <property type="match status" value="1"/>
</dbReference>
<dbReference type="SUPFAM" id="SSF47413">
    <property type="entry name" value="lambda repressor-like DNA-binding domains"/>
    <property type="match status" value="1"/>
</dbReference>
<dbReference type="SUPFAM" id="SSF50475">
    <property type="entry name" value="FMN-binding split barrel"/>
    <property type="match status" value="1"/>
</dbReference>
<dbReference type="Gene3D" id="1.10.260.40">
    <property type="entry name" value="lambda repressor-like DNA-binding domains"/>
    <property type="match status" value="1"/>
</dbReference>
<evidence type="ECO:0000259" key="2">
    <source>
        <dbReference type="PROSITE" id="PS50943"/>
    </source>
</evidence>
<evidence type="ECO:0000256" key="1">
    <source>
        <dbReference type="SAM" id="MobiDB-lite"/>
    </source>
</evidence>
<dbReference type="Pfam" id="PF12900">
    <property type="entry name" value="Pyridox_ox_2"/>
    <property type="match status" value="1"/>
</dbReference>
<dbReference type="InterPro" id="IPR001387">
    <property type="entry name" value="Cro/C1-type_HTH"/>
</dbReference>
<dbReference type="Proteomes" id="UP000248039">
    <property type="component" value="Unassembled WGS sequence"/>
</dbReference>
<dbReference type="Gene3D" id="2.30.110.10">
    <property type="entry name" value="Electron Transport, Fmn-binding Protein, Chain A"/>
    <property type="match status" value="1"/>
</dbReference>
<dbReference type="InterPro" id="IPR024747">
    <property type="entry name" value="Pyridox_Oxase-rel"/>
</dbReference>
<keyword evidence="3" id="KW-0238">DNA-binding</keyword>
<dbReference type="AlphaFoldDB" id="A0A2V4NDM2"/>
<dbReference type="EMBL" id="PYBW01000030">
    <property type="protein sequence ID" value="PYC82627.1"/>
    <property type="molecule type" value="Genomic_DNA"/>
</dbReference>
<dbReference type="PROSITE" id="PS50943">
    <property type="entry name" value="HTH_CROC1"/>
    <property type="match status" value="1"/>
</dbReference>
<dbReference type="GO" id="GO:0003677">
    <property type="term" value="F:DNA binding"/>
    <property type="evidence" value="ECO:0007669"/>
    <property type="project" value="UniProtKB-KW"/>
</dbReference>
<protein>
    <submittedName>
        <fullName evidence="3">DNA-binding protein</fullName>
    </submittedName>
</protein>
<proteinExistence type="predicted"/>
<accession>A0A2V4NDM2</accession>
<dbReference type="InterPro" id="IPR012349">
    <property type="entry name" value="Split_barrel_FMN-bd"/>
</dbReference>
<gene>
    <name evidence="3" type="ORF">C7C46_09705</name>
</gene>